<dbReference type="Gene3D" id="1.10.150.50">
    <property type="entry name" value="Transcription Factor, Ets-1"/>
    <property type="match status" value="1"/>
</dbReference>
<dbReference type="AlphaFoldDB" id="A0A835I5P9"/>
<evidence type="ECO:0000313" key="2">
    <source>
        <dbReference type="EMBL" id="KAF9611746.1"/>
    </source>
</evidence>
<evidence type="ECO:0000313" key="3">
    <source>
        <dbReference type="Proteomes" id="UP000631114"/>
    </source>
</evidence>
<dbReference type="EMBL" id="JADFTS010000004">
    <property type="protein sequence ID" value="KAF9611746.1"/>
    <property type="molecule type" value="Genomic_DNA"/>
</dbReference>
<feature type="domain" description="SAM" evidence="1">
    <location>
        <begin position="64"/>
        <end position="95"/>
    </location>
</feature>
<dbReference type="InterPro" id="IPR013761">
    <property type="entry name" value="SAM/pointed_sf"/>
</dbReference>
<dbReference type="SUPFAM" id="SSF47769">
    <property type="entry name" value="SAM/Pointed domain"/>
    <property type="match status" value="1"/>
</dbReference>
<dbReference type="InterPro" id="IPR001660">
    <property type="entry name" value="SAM"/>
</dbReference>
<keyword evidence="3" id="KW-1185">Reference proteome</keyword>
<comment type="caution">
    <text evidence="2">The sequence shown here is derived from an EMBL/GenBank/DDBJ whole genome shotgun (WGS) entry which is preliminary data.</text>
</comment>
<name>A0A835I5P9_9MAGN</name>
<proteinExistence type="predicted"/>
<sequence>MHAQPANIDLPDSKEVVEVPMPARKSIPVEVPTPEIKNLPLLPQGRSLSRRLKHQWIVCCSLWIDMTALMHMNDDDLRALGVPMGPRKKILLALDSRA</sequence>
<accession>A0A835I5P9</accession>
<dbReference type="OrthoDB" id="76949at2759"/>
<dbReference type="Pfam" id="PF00536">
    <property type="entry name" value="SAM_1"/>
    <property type="match status" value="1"/>
</dbReference>
<reference evidence="2 3" key="1">
    <citation type="submission" date="2020-10" db="EMBL/GenBank/DDBJ databases">
        <title>The Coptis chinensis genome and diversification of protoberbering-type alkaloids.</title>
        <authorList>
            <person name="Wang B."/>
            <person name="Shu S."/>
            <person name="Song C."/>
            <person name="Liu Y."/>
        </authorList>
    </citation>
    <scope>NUCLEOTIDE SEQUENCE [LARGE SCALE GENOMIC DNA]</scope>
    <source>
        <strain evidence="2">HL-2020</strain>
        <tissue evidence="2">Leaf</tissue>
    </source>
</reference>
<gene>
    <name evidence="2" type="ORF">IFM89_034929</name>
</gene>
<protein>
    <recommendedName>
        <fullName evidence="1">SAM domain-containing protein</fullName>
    </recommendedName>
</protein>
<dbReference type="Proteomes" id="UP000631114">
    <property type="component" value="Unassembled WGS sequence"/>
</dbReference>
<evidence type="ECO:0000259" key="1">
    <source>
        <dbReference type="Pfam" id="PF00536"/>
    </source>
</evidence>
<organism evidence="2 3">
    <name type="scientific">Coptis chinensis</name>
    <dbReference type="NCBI Taxonomy" id="261450"/>
    <lineage>
        <taxon>Eukaryota</taxon>
        <taxon>Viridiplantae</taxon>
        <taxon>Streptophyta</taxon>
        <taxon>Embryophyta</taxon>
        <taxon>Tracheophyta</taxon>
        <taxon>Spermatophyta</taxon>
        <taxon>Magnoliopsida</taxon>
        <taxon>Ranunculales</taxon>
        <taxon>Ranunculaceae</taxon>
        <taxon>Coptidoideae</taxon>
        <taxon>Coptis</taxon>
    </lineage>
</organism>